<accession>A0A0F9I8K8</accession>
<dbReference type="AlphaFoldDB" id="A0A0F9I8K8"/>
<comment type="caution">
    <text evidence="1">The sequence shown here is derived from an EMBL/GenBank/DDBJ whole genome shotgun (WGS) entry which is preliminary data.</text>
</comment>
<feature type="non-terminal residue" evidence="1">
    <location>
        <position position="1060"/>
    </location>
</feature>
<sequence>MSWRDYPIIGSAQDPGGWRNYPIISQEETDEEQELLEYHRERQRLALIPNIEAGAIQMTASMAGLAQRVTGGLLGDPDVTARYARAAAQAAEEEAAKPGKVLPPIISRGVRSVVGTMPPQVLAGLATGGLGAIGLATAQEMNQAVFEGKEAGLKGAELAKYVGTQGTIEAAPEIILRRFGMGGFEAIFDKVAKKAFSGGVRKALKKASFGLTHELIGEIPTEVGHDIQRYMGNVDPEAPNWKSVGETVANTIVATTMQMGLASAPGVARAAMVRGEPEAAPGEPQAAPSRADWLARNRERLMAETQPQAAPEAVREGAVEPVVTEVAPEFAPGIPATEPVPISEGFSLTKKRGARIRRDLDLPEISESKVESWPSVMNRVAKEGMHEKAGTIARETIATKRQLSTDESVALLFKADMVEDQRQQVIVELAAAKAKNDKAAYNIATDRIDALVSEMDVLTRGSLYGKRENARAMSIGQLVLKKERNNLPSVLAEIQSVMPEGQTISAKTLKQATDWVDNYDTALKDMVAQEETDRVNEETKEAEIAEKVVAANKPKRKVGKAIREKAVSEREDIKKRVRAMGHQVHDVSGVTVEGTYLIGRLGLTYVKEGAGTLTEVLERLQTDMPQLNLTQSEVNRALIQRSPKYKTRVRSKAQKRKSKLLSLARMETEIEDMANGVATKAKKRESVDAEVAAMKKKLTKLINEYYYSEIEADKLQRAVIKIHDLQNQLTNGLRNQKSNPRVVSPELASLHGDARKLRTEIRIDSEIAKIEEQHRTGIYPEPIIKEQKLESRQLQIKRMKLTKLRKEKQQIIADAAPWTTGKVIGEIAGASSAMKTAGDISFVGRQLGPMGMGHPWHAARAFYPAMEAGLDVESSEWIQEVISKSPNSFYYDVSKLAILDVDSPRAVKQAEAYKSKVIENFKIAGRQNPLGIVIAASGRHAVAYGNLMRTQRFDAFLKSAPNATLEEMTAISDWINVFSGIGNLGRAGVATENVQRAFFSLKFSVSRVQAPYILYKHWKLPRVRKEIAKDIAKFLGVAFSGLAAASALGATVEWWDVDDP</sequence>
<protein>
    <submittedName>
        <fullName evidence="1">Uncharacterized protein</fullName>
    </submittedName>
</protein>
<evidence type="ECO:0000313" key="1">
    <source>
        <dbReference type="EMBL" id="KKM23946.1"/>
    </source>
</evidence>
<gene>
    <name evidence="1" type="ORF">LCGC14_1610060</name>
</gene>
<dbReference type="EMBL" id="LAZR01013022">
    <property type="protein sequence ID" value="KKM23946.1"/>
    <property type="molecule type" value="Genomic_DNA"/>
</dbReference>
<organism evidence="1">
    <name type="scientific">marine sediment metagenome</name>
    <dbReference type="NCBI Taxonomy" id="412755"/>
    <lineage>
        <taxon>unclassified sequences</taxon>
        <taxon>metagenomes</taxon>
        <taxon>ecological metagenomes</taxon>
    </lineage>
</organism>
<name>A0A0F9I8K8_9ZZZZ</name>
<reference evidence="1" key="1">
    <citation type="journal article" date="2015" name="Nature">
        <title>Complex archaea that bridge the gap between prokaryotes and eukaryotes.</title>
        <authorList>
            <person name="Spang A."/>
            <person name="Saw J.H."/>
            <person name="Jorgensen S.L."/>
            <person name="Zaremba-Niedzwiedzka K."/>
            <person name="Martijn J."/>
            <person name="Lind A.E."/>
            <person name="van Eijk R."/>
            <person name="Schleper C."/>
            <person name="Guy L."/>
            <person name="Ettema T.J."/>
        </authorList>
    </citation>
    <scope>NUCLEOTIDE SEQUENCE</scope>
</reference>
<proteinExistence type="predicted"/>